<dbReference type="AlphaFoldDB" id="A0AAW1F4N8"/>
<organism evidence="2 3">
    <name type="scientific">Zoarces viviparus</name>
    <name type="common">Viviparous eelpout</name>
    <name type="synonym">Blennius viviparus</name>
    <dbReference type="NCBI Taxonomy" id="48416"/>
    <lineage>
        <taxon>Eukaryota</taxon>
        <taxon>Metazoa</taxon>
        <taxon>Chordata</taxon>
        <taxon>Craniata</taxon>
        <taxon>Vertebrata</taxon>
        <taxon>Euteleostomi</taxon>
        <taxon>Actinopterygii</taxon>
        <taxon>Neopterygii</taxon>
        <taxon>Teleostei</taxon>
        <taxon>Neoteleostei</taxon>
        <taxon>Acanthomorphata</taxon>
        <taxon>Eupercaria</taxon>
        <taxon>Perciformes</taxon>
        <taxon>Cottioidei</taxon>
        <taxon>Zoarcales</taxon>
        <taxon>Zoarcidae</taxon>
        <taxon>Zoarcinae</taxon>
        <taxon>Zoarces</taxon>
    </lineage>
</organism>
<reference evidence="2 3" key="1">
    <citation type="journal article" date="2024" name="Genome Biol. Evol.">
        <title>Chromosome-level genome assembly of the viviparous eelpout Zoarces viviparus.</title>
        <authorList>
            <person name="Fuhrmann N."/>
            <person name="Brasseur M.V."/>
            <person name="Bakowski C.E."/>
            <person name="Podsiadlowski L."/>
            <person name="Prost S."/>
            <person name="Krehenwinkel H."/>
            <person name="Mayer C."/>
        </authorList>
    </citation>
    <scope>NUCLEOTIDE SEQUENCE [LARGE SCALE GENOMIC DNA]</scope>
    <source>
        <strain evidence="2">NO-MEL_2022_Ind0_liver</strain>
    </source>
</reference>
<dbReference type="EMBL" id="JBCEZU010000111">
    <property type="protein sequence ID" value="KAK9528639.1"/>
    <property type="molecule type" value="Genomic_DNA"/>
</dbReference>
<evidence type="ECO:0000313" key="3">
    <source>
        <dbReference type="Proteomes" id="UP001488805"/>
    </source>
</evidence>
<comment type="caution">
    <text evidence="2">The sequence shown here is derived from an EMBL/GenBank/DDBJ whole genome shotgun (WGS) entry which is preliminary data.</text>
</comment>
<sequence length="66" mass="7445">MTPSGYLPTVPPSSLNPRPTGRREKRAPLSYDSDLISTFINPDCTQSKPLHFSPSQDHIIWLFSDM</sequence>
<protein>
    <submittedName>
        <fullName evidence="2">Uncharacterized protein</fullName>
    </submittedName>
</protein>
<keyword evidence="3" id="KW-1185">Reference proteome</keyword>
<name>A0AAW1F4N8_ZOAVI</name>
<feature type="region of interest" description="Disordered" evidence="1">
    <location>
        <begin position="1"/>
        <end position="30"/>
    </location>
</feature>
<evidence type="ECO:0000256" key="1">
    <source>
        <dbReference type="SAM" id="MobiDB-lite"/>
    </source>
</evidence>
<proteinExistence type="predicted"/>
<evidence type="ECO:0000313" key="2">
    <source>
        <dbReference type="EMBL" id="KAK9528639.1"/>
    </source>
</evidence>
<accession>A0AAW1F4N8</accession>
<gene>
    <name evidence="2" type="ORF">VZT92_012791</name>
</gene>
<dbReference type="Proteomes" id="UP001488805">
    <property type="component" value="Unassembled WGS sequence"/>
</dbReference>